<dbReference type="EMBL" id="JBHUFC010000003">
    <property type="protein sequence ID" value="MFD1787887.1"/>
    <property type="molecule type" value="Genomic_DNA"/>
</dbReference>
<reference evidence="2" key="1">
    <citation type="journal article" date="2019" name="Int. J. Syst. Evol. Microbiol.">
        <title>The Global Catalogue of Microorganisms (GCM) 10K type strain sequencing project: providing services to taxonomists for standard genome sequencing and annotation.</title>
        <authorList>
            <consortium name="The Broad Institute Genomics Platform"/>
            <consortium name="The Broad Institute Genome Sequencing Center for Infectious Disease"/>
            <person name="Wu L."/>
            <person name="Ma J."/>
        </authorList>
    </citation>
    <scope>NUCLEOTIDE SEQUENCE [LARGE SCALE GENOMIC DNA]</scope>
    <source>
        <strain evidence="2">Q85</strain>
    </source>
</reference>
<evidence type="ECO:0000313" key="2">
    <source>
        <dbReference type="Proteomes" id="UP001597283"/>
    </source>
</evidence>
<proteinExistence type="predicted"/>
<accession>A0ABW4NCM8</accession>
<dbReference type="GO" id="GO:0016740">
    <property type="term" value="F:transferase activity"/>
    <property type="evidence" value="ECO:0007669"/>
    <property type="project" value="UniProtKB-KW"/>
</dbReference>
<sequence length="325" mass="34439">MTGMLSHLVVVDLTTGLGEMAGRMLAELGADVVRPVPGTPAWTHGSRPVSAAEADALLVRADILFRNPGRDHDVLAAANPALIDVVVAPFLPGGPNDDRPETDLTLMARSGLMTIVGDPDRAPLTLPGRQAYALGGIQAVIGALTALNARASTGRGQLVEVSAYQAAVLANYREPLTYGWTGRVGGRTGNLLIRGKSGVRQIWPCADGWVTWALVDNPPMMRAMVKALGDSAGPLGSVDWDAVLVADVPRETLLEWETIVEAFFLRHTRAELGRLSTETGLGLSWIDTPEDALESAHLRARGLWRDVDGVTLPGPLWVSSLGDAA</sequence>
<dbReference type="PANTHER" id="PTHR48228:SF5">
    <property type="entry name" value="ALPHA-METHYLACYL-COA RACEMASE"/>
    <property type="match status" value="1"/>
</dbReference>
<dbReference type="RefSeq" id="WP_380940247.1">
    <property type="nucleotide sequence ID" value="NZ_JBHUFC010000003.1"/>
</dbReference>
<organism evidence="1 2">
    <name type="scientific">Sphingomonas floccifaciens</name>
    <dbReference type="NCBI Taxonomy" id="1844115"/>
    <lineage>
        <taxon>Bacteria</taxon>
        <taxon>Pseudomonadati</taxon>
        <taxon>Pseudomonadota</taxon>
        <taxon>Alphaproteobacteria</taxon>
        <taxon>Sphingomonadales</taxon>
        <taxon>Sphingomonadaceae</taxon>
        <taxon>Sphingomonas</taxon>
    </lineage>
</organism>
<protein>
    <submittedName>
        <fullName evidence="1">CoA transferase</fullName>
    </submittedName>
</protein>
<dbReference type="InterPro" id="IPR044855">
    <property type="entry name" value="CoA-Trfase_III_dom3_sf"/>
</dbReference>
<dbReference type="SUPFAM" id="SSF89796">
    <property type="entry name" value="CoA-transferase family III (CaiB/BaiF)"/>
    <property type="match status" value="1"/>
</dbReference>
<dbReference type="InterPro" id="IPR023606">
    <property type="entry name" value="CoA-Trfase_III_dom_1_sf"/>
</dbReference>
<comment type="caution">
    <text evidence="1">The sequence shown here is derived from an EMBL/GenBank/DDBJ whole genome shotgun (WGS) entry which is preliminary data.</text>
</comment>
<dbReference type="PANTHER" id="PTHR48228">
    <property type="entry name" value="SUCCINYL-COA--D-CITRAMALATE COA-TRANSFERASE"/>
    <property type="match status" value="1"/>
</dbReference>
<dbReference type="Pfam" id="PF02515">
    <property type="entry name" value="CoA_transf_3"/>
    <property type="match status" value="1"/>
</dbReference>
<dbReference type="InterPro" id="IPR003673">
    <property type="entry name" value="CoA-Trfase_fam_III"/>
</dbReference>
<gene>
    <name evidence="1" type="ORF">ACFSC3_09900</name>
</gene>
<name>A0ABW4NCM8_9SPHN</name>
<keyword evidence="1" id="KW-0808">Transferase</keyword>
<dbReference type="Proteomes" id="UP001597283">
    <property type="component" value="Unassembled WGS sequence"/>
</dbReference>
<dbReference type="Gene3D" id="3.40.50.10540">
    <property type="entry name" value="Crotonobetainyl-coa:carnitine coa-transferase, domain 1"/>
    <property type="match status" value="1"/>
</dbReference>
<dbReference type="Gene3D" id="3.30.1540.10">
    <property type="entry name" value="formyl-coa transferase, domain 3"/>
    <property type="match status" value="1"/>
</dbReference>
<evidence type="ECO:0000313" key="1">
    <source>
        <dbReference type="EMBL" id="MFD1787887.1"/>
    </source>
</evidence>
<dbReference type="InterPro" id="IPR050509">
    <property type="entry name" value="CoA-transferase_III"/>
</dbReference>
<keyword evidence="2" id="KW-1185">Reference proteome</keyword>